<dbReference type="SMART" id="SM00855">
    <property type="entry name" value="PGAM"/>
    <property type="match status" value="1"/>
</dbReference>
<evidence type="ECO:0000256" key="2">
    <source>
        <dbReference type="ARBA" id="ARBA00023235"/>
    </source>
</evidence>
<evidence type="ECO:0000256" key="1">
    <source>
        <dbReference type="ARBA" id="ARBA00023152"/>
    </source>
</evidence>
<dbReference type="InterPro" id="IPR001345">
    <property type="entry name" value="PG/BPGM_mutase_AS"/>
</dbReference>
<dbReference type="RefSeq" id="WP_209737841.1">
    <property type="nucleotide sequence ID" value="NZ_CP072611.1"/>
</dbReference>
<dbReference type="PANTHER" id="PTHR48100">
    <property type="entry name" value="BROAD-SPECIFICITY PHOSPHATASE YOR283W-RELATED"/>
    <property type="match status" value="1"/>
</dbReference>
<dbReference type="CDD" id="cd07067">
    <property type="entry name" value="HP_PGM_like"/>
    <property type="match status" value="1"/>
</dbReference>
<dbReference type="Pfam" id="PF00300">
    <property type="entry name" value="His_Phos_1"/>
    <property type="match status" value="1"/>
</dbReference>
<sequence>MKRLLLVRHGESEWNSIRRLQGQADISLSERGRAQALALKNTVADLAPDRVATSDLSRARVTAELLGFPQAERRTDLRENHVGDWTGQGIADLVAADPTAYAGWRAGTHTPPGGESWAGFAGRTRKAVLSLSEETAATLLVVAHGGVIRALLESFLGISPKRIIPVGPASLTILRRQGESLTDMRLELFNYSPTGPILDAPD</sequence>
<proteinExistence type="predicted"/>
<dbReference type="PROSITE" id="PS00175">
    <property type="entry name" value="PG_MUTASE"/>
    <property type="match status" value="1"/>
</dbReference>
<dbReference type="InterPro" id="IPR050275">
    <property type="entry name" value="PGM_Phosphatase"/>
</dbReference>
<organism evidence="3 4">
    <name type="scientific">Aureimonas populi</name>
    <dbReference type="NCBI Taxonomy" id="1701758"/>
    <lineage>
        <taxon>Bacteria</taxon>
        <taxon>Pseudomonadati</taxon>
        <taxon>Pseudomonadota</taxon>
        <taxon>Alphaproteobacteria</taxon>
        <taxon>Hyphomicrobiales</taxon>
        <taxon>Aurantimonadaceae</taxon>
        <taxon>Aureimonas</taxon>
    </lineage>
</organism>
<keyword evidence="1" id="KW-0324">Glycolysis</keyword>
<dbReference type="PANTHER" id="PTHR48100:SF1">
    <property type="entry name" value="HISTIDINE PHOSPHATASE FAMILY PROTEIN-RELATED"/>
    <property type="match status" value="1"/>
</dbReference>
<dbReference type="Proteomes" id="UP001597371">
    <property type="component" value="Unassembled WGS sequence"/>
</dbReference>
<protein>
    <submittedName>
        <fullName evidence="3">Histidine phosphatase family protein</fullName>
    </submittedName>
</protein>
<keyword evidence="4" id="KW-1185">Reference proteome</keyword>
<reference evidence="4" key="1">
    <citation type="journal article" date="2019" name="Int. J. Syst. Evol. Microbiol.">
        <title>The Global Catalogue of Microorganisms (GCM) 10K type strain sequencing project: providing services to taxonomists for standard genome sequencing and annotation.</title>
        <authorList>
            <consortium name="The Broad Institute Genomics Platform"/>
            <consortium name="The Broad Institute Genome Sequencing Center for Infectious Disease"/>
            <person name="Wu L."/>
            <person name="Ma J."/>
        </authorList>
    </citation>
    <scope>NUCLEOTIDE SEQUENCE [LARGE SCALE GENOMIC DNA]</scope>
    <source>
        <strain evidence="4">ZS-35-S2</strain>
    </source>
</reference>
<dbReference type="InterPro" id="IPR029033">
    <property type="entry name" value="His_PPase_superfam"/>
</dbReference>
<keyword evidence="2" id="KW-0413">Isomerase</keyword>
<evidence type="ECO:0000313" key="4">
    <source>
        <dbReference type="Proteomes" id="UP001597371"/>
    </source>
</evidence>
<comment type="caution">
    <text evidence="3">The sequence shown here is derived from an EMBL/GenBank/DDBJ whole genome shotgun (WGS) entry which is preliminary data.</text>
</comment>
<evidence type="ECO:0000313" key="3">
    <source>
        <dbReference type="EMBL" id="MFD2236533.1"/>
    </source>
</evidence>
<name>A0ABW5CKI1_9HYPH</name>
<dbReference type="EMBL" id="JBHUIJ010000004">
    <property type="protein sequence ID" value="MFD2236533.1"/>
    <property type="molecule type" value="Genomic_DNA"/>
</dbReference>
<accession>A0ABW5CKI1</accession>
<dbReference type="InterPro" id="IPR013078">
    <property type="entry name" value="His_Pase_superF_clade-1"/>
</dbReference>
<dbReference type="Gene3D" id="3.40.50.1240">
    <property type="entry name" value="Phosphoglycerate mutase-like"/>
    <property type="match status" value="1"/>
</dbReference>
<dbReference type="SUPFAM" id="SSF53254">
    <property type="entry name" value="Phosphoglycerate mutase-like"/>
    <property type="match status" value="1"/>
</dbReference>
<gene>
    <name evidence="3" type="ORF">ACFSKQ_03520</name>
</gene>